<dbReference type="AlphaFoldDB" id="A0A183AB84"/>
<evidence type="ECO:0000313" key="4">
    <source>
        <dbReference type="WBParaSite" id="ECPE_0000422701-mRNA-1"/>
    </source>
</evidence>
<protein>
    <submittedName>
        <fullName evidence="4">MARVEL domain-containing protein</fullName>
    </submittedName>
</protein>
<feature type="transmembrane region" description="Helical" evidence="1">
    <location>
        <begin position="20"/>
        <end position="46"/>
    </location>
</feature>
<keyword evidence="3" id="KW-1185">Reference proteome</keyword>
<organism evidence="4">
    <name type="scientific">Echinostoma caproni</name>
    <dbReference type="NCBI Taxonomy" id="27848"/>
    <lineage>
        <taxon>Eukaryota</taxon>
        <taxon>Metazoa</taxon>
        <taxon>Spiralia</taxon>
        <taxon>Lophotrochozoa</taxon>
        <taxon>Platyhelminthes</taxon>
        <taxon>Trematoda</taxon>
        <taxon>Digenea</taxon>
        <taxon>Plagiorchiida</taxon>
        <taxon>Echinostomata</taxon>
        <taxon>Echinostomatoidea</taxon>
        <taxon>Echinostomatidae</taxon>
        <taxon>Echinostoma</taxon>
    </lineage>
</organism>
<accession>A0A183AB84</accession>
<keyword evidence="1" id="KW-0812">Transmembrane</keyword>
<keyword evidence="1" id="KW-1133">Transmembrane helix</keyword>
<proteinExistence type="predicted"/>
<sequence length="110" mass="12240">MFRNRLVQDGGSRVTPRTQGATAMTVIAMLLLFAMLIMEIVVFFTCRENYKKILIVLITFGLISLALFIVGAILNYTATPHFGAWLIAACCLSFISAIITVIDHYTEHIV</sequence>
<gene>
    <name evidence="2" type="ORF">ECPE_LOCUS4219</name>
</gene>
<feature type="transmembrane region" description="Helical" evidence="1">
    <location>
        <begin position="82"/>
        <end position="102"/>
    </location>
</feature>
<keyword evidence="1" id="KW-0472">Membrane</keyword>
<dbReference type="OrthoDB" id="10466607at2759"/>
<reference evidence="2 3" key="2">
    <citation type="submission" date="2018-11" db="EMBL/GenBank/DDBJ databases">
        <authorList>
            <consortium name="Pathogen Informatics"/>
        </authorList>
    </citation>
    <scope>NUCLEOTIDE SEQUENCE [LARGE SCALE GENOMIC DNA]</scope>
    <source>
        <strain evidence="2 3">Egypt</strain>
    </source>
</reference>
<name>A0A183AB84_9TREM</name>
<evidence type="ECO:0000313" key="3">
    <source>
        <dbReference type="Proteomes" id="UP000272942"/>
    </source>
</evidence>
<dbReference type="EMBL" id="UZAN01041094">
    <property type="protein sequence ID" value="VDP71960.1"/>
    <property type="molecule type" value="Genomic_DNA"/>
</dbReference>
<dbReference type="Proteomes" id="UP000272942">
    <property type="component" value="Unassembled WGS sequence"/>
</dbReference>
<feature type="transmembrane region" description="Helical" evidence="1">
    <location>
        <begin position="53"/>
        <end position="76"/>
    </location>
</feature>
<evidence type="ECO:0000313" key="2">
    <source>
        <dbReference type="EMBL" id="VDP71960.1"/>
    </source>
</evidence>
<evidence type="ECO:0000256" key="1">
    <source>
        <dbReference type="SAM" id="Phobius"/>
    </source>
</evidence>
<dbReference type="WBParaSite" id="ECPE_0000422701-mRNA-1">
    <property type="protein sequence ID" value="ECPE_0000422701-mRNA-1"/>
    <property type="gene ID" value="ECPE_0000422701"/>
</dbReference>
<reference evidence="4" key="1">
    <citation type="submission" date="2016-06" db="UniProtKB">
        <authorList>
            <consortium name="WormBaseParasite"/>
        </authorList>
    </citation>
    <scope>IDENTIFICATION</scope>
</reference>